<dbReference type="InterPro" id="IPR036047">
    <property type="entry name" value="F-box-like_dom_sf"/>
</dbReference>
<gene>
    <name evidence="3" type="ORF">Tco_0874569</name>
</gene>
<dbReference type="CDD" id="cd22157">
    <property type="entry name" value="F-box_AtFBW1-like"/>
    <property type="match status" value="1"/>
</dbReference>
<sequence>MSDFVPFDIQSEIMKRLPVKSLLQFRSVSKQWKSFIDSPKFIKSYHVNHTNPQHHLLVVYKVQKLRWLLFGILLSVDIDIPIPKAGCIVAVGFGVCRDTSDPKLVKISVDKISSMWVVKVFVNGVFYVRAYDDASLDDGVRSNFVISFDLKSEKFGEVCLPEKLVRNPYLDVAKVNESLGLLEYYDEGDIPVCDVGRGKMVLIKLDDDDDEGSRIEVYEPLSGHTNGVGIHEKACMFTARCRDQAVVVYFAWSLKSFSLFFLPFLLLPTPFLWPDFVRLSPLATIPVPFQSSHGTIFAVLQRSQHGEAMSLMVFDV</sequence>
<keyword evidence="4" id="KW-1185">Reference proteome</keyword>
<feature type="transmembrane region" description="Helical" evidence="1">
    <location>
        <begin position="246"/>
        <end position="266"/>
    </location>
</feature>
<dbReference type="InterPro" id="IPR001810">
    <property type="entry name" value="F-box_dom"/>
</dbReference>
<dbReference type="SUPFAM" id="SSF81383">
    <property type="entry name" value="F-box domain"/>
    <property type="match status" value="1"/>
</dbReference>
<evidence type="ECO:0000313" key="3">
    <source>
        <dbReference type="EMBL" id="GJT15863.1"/>
    </source>
</evidence>
<dbReference type="PANTHER" id="PTHR31672">
    <property type="entry name" value="BNACNNG10540D PROTEIN"/>
    <property type="match status" value="1"/>
</dbReference>
<feature type="domain" description="F-box" evidence="2">
    <location>
        <begin position="1"/>
        <end position="45"/>
    </location>
</feature>
<organism evidence="3 4">
    <name type="scientific">Tanacetum coccineum</name>
    <dbReference type="NCBI Taxonomy" id="301880"/>
    <lineage>
        <taxon>Eukaryota</taxon>
        <taxon>Viridiplantae</taxon>
        <taxon>Streptophyta</taxon>
        <taxon>Embryophyta</taxon>
        <taxon>Tracheophyta</taxon>
        <taxon>Spermatophyta</taxon>
        <taxon>Magnoliopsida</taxon>
        <taxon>eudicotyledons</taxon>
        <taxon>Gunneridae</taxon>
        <taxon>Pentapetalae</taxon>
        <taxon>asterids</taxon>
        <taxon>campanulids</taxon>
        <taxon>Asterales</taxon>
        <taxon>Asteraceae</taxon>
        <taxon>Asteroideae</taxon>
        <taxon>Anthemideae</taxon>
        <taxon>Anthemidinae</taxon>
        <taxon>Tanacetum</taxon>
    </lineage>
</organism>
<dbReference type="Gene3D" id="1.20.1280.50">
    <property type="match status" value="1"/>
</dbReference>
<comment type="caution">
    <text evidence="3">The sequence shown here is derived from an EMBL/GenBank/DDBJ whole genome shotgun (WGS) entry which is preliminary data.</text>
</comment>
<accession>A0ABQ5BMR6</accession>
<dbReference type="SMART" id="SM00256">
    <property type="entry name" value="FBOX"/>
    <property type="match status" value="1"/>
</dbReference>
<evidence type="ECO:0000256" key="1">
    <source>
        <dbReference type="SAM" id="Phobius"/>
    </source>
</evidence>
<reference evidence="3" key="2">
    <citation type="submission" date="2022-01" db="EMBL/GenBank/DDBJ databases">
        <authorList>
            <person name="Yamashiro T."/>
            <person name="Shiraishi A."/>
            <person name="Satake H."/>
            <person name="Nakayama K."/>
        </authorList>
    </citation>
    <scope>NUCLEOTIDE SEQUENCE</scope>
</reference>
<dbReference type="PROSITE" id="PS50181">
    <property type="entry name" value="FBOX"/>
    <property type="match status" value="1"/>
</dbReference>
<name>A0ABQ5BMR6_9ASTR</name>
<dbReference type="Proteomes" id="UP001151760">
    <property type="component" value="Unassembled WGS sequence"/>
</dbReference>
<dbReference type="InterPro" id="IPR050796">
    <property type="entry name" value="SCF_F-box_component"/>
</dbReference>
<keyword evidence="1" id="KW-0472">Membrane</keyword>
<reference evidence="3" key="1">
    <citation type="journal article" date="2022" name="Int. J. Mol. Sci.">
        <title>Draft Genome of Tanacetum Coccineum: Genomic Comparison of Closely Related Tanacetum-Family Plants.</title>
        <authorList>
            <person name="Yamashiro T."/>
            <person name="Shiraishi A."/>
            <person name="Nakayama K."/>
            <person name="Satake H."/>
        </authorList>
    </citation>
    <scope>NUCLEOTIDE SEQUENCE</scope>
</reference>
<keyword evidence="1" id="KW-0812">Transmembrane</keyword>
<dbReference type="Pfam" id="PF00646">
    <property type="entry name" value="F-box"/>
    <property type="match status" value="1"/>
</dbReference>
<evidence type="ECO:0000259" key="2">
    <source>
        <dbReference type="PROSITE" id="PS50181"/>
    </source>
</evidence>
<protein>
    <submittedName>
        <fullName evidence="3">Zinc finger, CCHC-type containing protein</fullName>
    </submittedName>
</protein>
<keyword evidence="1" id="KW-1133">Transmembrane helix</keyword>
<evidence type="ECO:0000313" key="4">
    <source>
        <dbReference type="Proteomes" id="UP001151760"/>
    </source>
</evidence>
<dbReference type="PANTHER" id="PTHR31672:SF10">
    <property type="entry name" value="F-BOX DOMAIN-CONTAINING PROTEIN"/>
    <property type="match status" value="1"/>
</dbReference>
<proteinExistence type="predicted"/>
<dbReference type="EMBL" id="BQNB010013429">
    <property type="protein sequence ID" value="GJT15863.1"/>
    <property type="molecule type" value="Genomic_DNA"/>
</dbReference>